<dbReference type="EMBL" id="JAEAOA010002251">
    <property type="protein sequence ID" value="KAK3590790.1"/>
    <property type="molecule type" value="Genomic_DNA"/>
</dbReference>
<name>A0AAE0VVQ0_9BIVA</name>
<evidence type="ECO:0000313" key="2">
    <source>
        <dbReference type="Proteomes" id="UP001195483"/>
    </source>
</evidence>
<sequence length="383" mass="44811">MEQRTKNNRYCRFVDASDELDIFRSKNVNDLRPFYGGSVVDQRMDAIRNSIVHIRQNWDQYESFLSSLKTLMIGNDKQFVDKTLTEKVDRIFKTKKDWKGDVNETDNDNFDVLELYTSEEGYEKFFKVINDVFRKDDSVLADDKIRSAVFLIELINIDLFNYCLKEPSKQNFQGIVYRGMGISKDVFETFEALKRQPIPNRYISIPLALWSTSSDRQVAFRFITNQILTHKGEKIPLLMKIHVIELKPAYLKLYRKTFPSIVVSTICAVDIQNLSFFPKEKEILLRGPFFQVLDLYEEGEICGYPCKVLEMVMLNSNRDHKSTAFLGSLDSPARKMFGDMVVATRSRFAMNYCNKKGLTEDAEEYRKIVEMKENELPQMLEYL</sequence>
<reference evidence="1" key="3">
    <citation type="submission" date="2023-05" db="EMBL/GenBank/DDBJ databases">
        <authorList>
            <person name="Smith C.H."/>
        </authorList>
    </citation>
    <scope>NUCLEOTIDE SEQUENCE</scope>
    <source>
        <strain evidence="1">CHS0354</strain>
        <tissue evidence="1">Mantle</tissue>
    </source>
</reference>
<evidence type="ECO:0000313" key="1">
    <source>
        <dbReference type="EMBL" id="KAK3590790.1"/>
    </source>
</evidence>
<dbReference type="Gene3D" id="3.90.176.10">
    <property type="entry name" value="Toxin ADP-ribosyltransferase, Chain A, domain 1"/>
    <property type="match status" value="1"/>
</dbReference>
<dbReference type="SUPFAM" id="SSF56399">
    <property type="entry name" value="ADP-ribosylation"/>
    <property type="match status" value="1"/>
</dbReference>
<dbReference type="Proteomes" id="UP001195483">
    <property type="component" value="Unassembled WGS sequence"/>
</dbReference>
<proteinExistence type="predicted"/>
<comment type="caution">
    <text evidence="1">The sequence shown here is derived from an EMBL/GenBank/DDBJ whole genome shotgun (WGS) entry which is preliminary data.</text>
</comment>
<protein>
    <submittedName>
        <fullName evidence="1">Uncharacterized protein</fullName>
    </submittedName>
</protein>
<reference evidence="1" key="2">
    <citation type="journal article" date="2021" name="Genome Biol. Evol.">
        <title>Developing a high-quality reference genome for a parasitic bivalve with doubly uniparental inheritance (Bivalvia: Unionida).</title>
        <authorList>
            <person name="Smith C.H."/>
        </authorList>
    </citation>
    <scope>NUCLEOTIDE SEQUENCE</scope>
    <source>
        <strain evidence="1">CHS0354</strain>
        <tissue evidence="1">Mantle</tissue>
    </source>
</reference>
<keyword evidence="2" id="KW-1185">Reference proteome</keyword>
<gene>
    <name evidence="1" type="ORF">CHS0354_038728</name>
</gene>
<accession>A0AAE0VVQ0</accession>
<reference evidence="1" key="1">
    <citation type="journal article" date="2021" name="Genome Biol. Evol.">
        <title>A High-Quality Reference Genome for a Parasitic Bivalve with Doubly Uniparental Inheritance (Bivalvia: Unionida).</title>
        <authorList>
            <person name="Smith C.H."/>
        </authorList>
    </citation>
    <scope>NUCLEOTIDE SEQUENCE</scope>
    <source>
        <strain evidence="1">CHS0354</strain>
    </source>
</reference>
<organism evidence="1 2">
    <name type="scientific">Potamilus streckersoni</name>
    <dbReference type="NCBI Taxonomy" id="2493646"/>
    <lineage>
        <taxon>Eukaryota</taxon>
        <taxon>Metazoa</taxon>
        <taxon>Spiralia</taxon>
        <taxon>Lophotrochozoa</taxon>
        <taxon>Mollusca</taxon>
        <taxon>Bivalvia</taxon>
        <taxon>Autobranchia</taxon>
        <taxon>Heteroconchia</taxon>
        <taxon>Palaeoheterodonta</taxon>
        <taxon>Unionida</taxon>
        <taxon>Unionoidea</taxon>
        <taxon>Unionidae</taxon>
        <taxon>Ambleminae</taxon>
        <taxon>Lampsilini</taxon>
        <taxon>Potamilus</taxon>
    </lineage>
</organism>
<dbReference type="AlphaFoldDB" id="A0AAE0VVQ0"/>